<gene>
    <name evidence="1" type="ORF">CDAR_81771</name>
</gene>
<sequence>MQILLPTNYPASRDNSEKVLRYLRLSSAKKKKPEKLKKRKKSTIGADFICVGRRRTIRFSSLLTISQSRNGTTAADVWLIGNLQSWGSTPARWREISGLDLTVCHCGN</sequence>
<dbReference type="AlphaFoldDB" id="A0AAV4WFS2"/>
<name>A0AAV4WFS2_9ARAC</name>
<organism evidence="1 2">
    <name type="scientific">Caerostris darwini</name>
    <dbReference type="NCBI Taxonomy" id="1538125"/>
    <lineage>
        <taxon>Eukaryota</taxon>
        <taxon>Metazoa</taxon>
        <taxon>Ecdysozoa</taxon>
        <taxon>Arthropoda</taxon>
        <taxon>Chelicerata</taxon>
        <taxon>Arachnida</taxon>
        <taxon>Araneae</taxon>
        <taxon>Araneomorphae</taxon>
        <taxon>Entelegynae</taxon>
        <taxon>Araneoidea</taxon>
        <taxon>Araneidae</taxon>
        <taxon>Caerostris</taxon>
    </lineage>
</organism>
<protein>
    <submittedName>
        <fullName evidence="1">Uncharacterized protein</fullName>
    </submittedName>
</protein>
<evidence type="ECO:0000313" key="2">
    <source>
        <dbReference type="Proteomes" id="UP001054837"/>
    </source>
</evidence>
<comment type="caution">
    <text evidence="1">The sequence shown here is derived from an EMBL/GenBank/DDBJ whole genome shotgun (WGS) entry which is preliminary data.</text>
</comment>
<evidence type="ECO:0000313" key="1">
    <source>
        <dbReference type="EMBL" id="GIY81711.1"/>
    </source>
</evidence>
<dbReference type="EMBL" id="BPLQ01014663">
    <property type="protein sequence ID" value="GIY81711.1"/>
    <property type="molecule type" value="Genomic_DNA"/>
</dbReference>
<accession>A0AAV4WFS2</accession>
<dbReference type="Proteomes" id="UP001054837">
    <property type="component" value="Unassembled WGS sequence"/>
</dbReference>
<reference evidence="1 2" key="1">
    <citation type="submission" date="2021-06" db="EMBL/GenBank/DDBJ databases">
        <title>Caerostris darwini draft genome.</title>
        <authorList>
            <person name="Kono N."/>
            <person name="Arakawa K."/>
        </authorList>
    </citation>
    <scope>NUCLEOTIDE SEQUENCE [LARGE SCALE GENOMIC DNA]</scope>
</reference>
<proteinExistence type="predicted"/>
<keyword evidence="2" id="KW-1185">Reference proteome</keyword>